<feature type="compositionally biased region" description="Low complexity" evidence="1">
    <location>
        <begin position="59"/>
        <end position="80"/>
    </location>
</feature>
<sequence length="423" mass="46725">MTSRTTSSLPRPRTKSAVVPPTFTPSSSTSPAFRPTLPSALLASHNASSKFTQLPPSLTFSASNTSPSNTTSSTNTERSGSSGGSKLRKPSCAARIREKASTKKGEEEQRPLQKQISAPLFRPRGPSLDGAEDTTRSGSLSKPGDSQQGGTSRLSSIQRRPVPSLIDDNETSTGDPATSPIPSANSTISPRPRTNVNDSATSDVYCWSQYWLLTTNVTSTETYFENLFRSSTNRPFLHFFNAVSCEAAYTVYNNEDQYPQDVSCTLNSRFSYFDGLNFLHFLTSNVGSFSETTNQVTSTTLYSPTHTISEKCRHFAVTFLYYFFPTSGTVISFSPIPSFDTFCTEIESARRTFHIGQAGIHKFDFNRCWFVNVEKTYSAFITTRYSGAEDTWTTTTYDGEQNTRNTYINSPKAVIQPEQLYGI</sequence>
<dbReference type="EMBL" id="JBBXMP010000341">
    <property type="protein sequence ID" value="KAL0058263.1"/>
    <property type="molecule type" value="Genomic_DNA"/>
</dbReference>
<feature type="compositionally biased region" description="Low complexity" evidence="1">
    <location>
        <begin position="16"/>
        <end position="36"/>
    </location>
</feature>
<feature type="compositionally biased region" description="Basic and acidic residues" evidence="1">
    <location>
        <begin position="95"/>
        <end position="111"/>
    </location>
</feature>
<dbReference type="Proteomes" id="UP001437256">
    <property type="component" value="Unassembled WGS sequence"/>
</dbReference>
<keyword evidence="3" id="KW-1185">Reference proteome</keyword>
<gene>
    <name evidence="2" type="ORF">AAF712_015069</name>
</gene>
<evidence type="ECO:0000313" key="2">
    <source>
        <dbReference type="EMBL" id="KAL0058263.1"/>
    </source>
</evidence>
<feature type="region of interest" description="Disordered" evidence="1">
    <location>
        <begin position="1"/>
        <end position="36"/>
    </location>
</feature>
<feature type="compositionally biased region" description="Polar residues" evidence="1">
    <location>
        <begin position="171"/>
        <end position="195"/>
    </location>
</feature>
<comment type="caution">
    <text evidence="2">The sequence shown here is derived from an EMBL/GenBank/DDBJ whole genome shotgun (WGS) entry which is preliminary data.</text>
</comment>
<evidence type="ECO:0000313" key="3">
    <source>
        <dbReference type="Proteomes" id="UP001437256"/>
    </source>
</evidence>
<proteinExistence type="predicted"/>
<organism evidence="2 3">
    <name type="scientific">Marasmius tenuissimus</name>
    <dbReference type="NCBI Taxonomy" id="585030"/>
    <lineage>
        <taxon>Eukaryota</taxon>
        <taxon>Fungi</taxon>
        <taxon>Dikarya</taxon>
        <taxon>Basidiomycota</taxon>
        <taxon>Agaricomycotina</taxon>
        <taxon>Agaricomycetes</taxon>
        <taxon>Agaricomycetidae</taxon>
        <taxon>Agaricales</taxon>
        <taxon>Marasmiineae</taxon>
        <taxon>Marasmiaceae</taxon>
        <taxon>Marasmius</taxon>
    </lineage>
</organism>
<feature type="region of interest" description="Disordered" evidence="1">
    <location>
        <begin position="51"/>
        <end position="195"/>
    </location>
</feature>
<protein>
    <submittedName>
        <fullName evidence="2">Uncharacterized protein</fullName>
    </submittedName>
</protein>
<reference evidence="2 3" key="1">
    <citation type="submission" date="2024-05" db="EMBL/GenBank/DDBJ databases">
        <title>A draft genome resource for the thread blight pathogen Marasmius tenuissimus strain MS-2.</title>
        <authorList>
            <person name="Yulfo-Soto G.E."/>
            <person name="Baruah I.K."/>
            <person name="Amoako-Attah I."/>
            <person name="Bukari Y."/>
            <person name="Meinhardt L.W."/>
            <person name="Bailey B.A."/>
            <person name="Cohen S.P."/>
        </authorList>
    </citation>
    <scope>NUCLEOTIDE SEQUENCE [LARGE SCALE GENOMIC DNA]</scope>
    <source>
        <strain evidence="2 3">MS-2</strain>
    </source>
</reference>
<evidence type="ECO:0000256" key="1">
    <source>
        <dbReference type="SAM" id="MobiDB-lite"/>
    </source>
</evidence>
<name>A0ABR2ZBT9_9AGAR</name>
<accession>A0ABR2ZBT9</accession>
<feature type="compositionally biased region" description="Polar residues" evidence="1">
    <location>
        <begin position="136"/>
        <end position="158"/>
    </location>
</feature>